<organism evidence="1 2">
    <name type="scientific">Natronoflexus pectinivorans</name>
    <dbReference type="NCBI Taxonomy" id="682526"/>
    <lineage>
        <taxon>Bacteria</taxon>
        <taxon>Pseudomonadati</taxon>
        <taxon>Bacteroidota</taxon>
        <taxon>Bacteroidia</taxon>
        <taxon>Marinilabiliales</taxon>
        <taxon>Marinilabiliaceae</taxon>
        <taxon>Natronoflexus</taxon>
    </lineage>
</organism>
<accession>A0A4V6NMR4</accession>
<evidence type="ECO:0000313" key="2">
    <source>
        <dbReference type="Proteomes" id="UP000295221"/>
    </source>
</evidence>
<gene>
    <name evidence="1" type="ORF">EV194_103303</name>
</gene>
<evidence type="ECO:0000313" key="1">
    <source>
        <dbReference type="EMBL" id="TCO09390.1"/>
    </source>
</evidence>
<dbReference type="EMBL" id="SLWK01000003">
    <property type="protein sequence ID" value="TCO09390.1"/>
    <property type="molecule type" value="Genomic_DNA"/>
</dbReference>
<dbReference type="Proteomes" id="UP000295221">
    <property type="component" value="Unassembled WGS sequence"/>
</dbReference>
<proteinExistence type="predicted"/>
<dbReference type="AlphaFoldDB" id="A0A4V6NMR4"/>
<protein>
    <submittedName>
        <fullName evidence="1">Uncharacterized protein</fullName>
    </submittedName>
</protein>
<comment type="caution">
    <text evidence="1">The sequence shown here is derived from an EMBL/GenBank/DDBJ whole genome shotgun (WGS) entry which is preliminary data.</text>
</comment>
<name>A0A4V6NMR4_9BACT</name>
<keyword evidence="2" id="KW-1185">Reference proteome</keyword>
<reference evidence="1 2" key="1">
    <citation type="submission" date="2019-03" db="EMBL/GenBank/DDBJ databases">
        <title>Genomic Encyclopedia of Type Strains, Phase IV (KMG-IV): sequencing the most valuable type-strain genomes for metagenomic binning, comparative biology and taxonomic classification.</title>
        <authorList>
            <person name="Goeker M."/>
        </authorList>
    </citation>
    <scope>NUCLEOTIDE SEQUENCE [LARGE SCALE GENOMIC DNA]</scope>
    <source>
        <strain evidence="1 2">DSM 24179</strain>
    </source>
</reference>
<sequence>MPFIHCCAIVAVYLVQTLIENKMEAKNFRVGNLLTWKDQEDEGKAILTLTGIVLGDCIWLEWEWEDGESDNTDCDLDSIKGISITEDWLINFGFQNHHCWEYRWVTGGLQLIETNGYWYPAVFSHPEMSHEDDQCVSLNRIKYVHELQNLFFAITGKELELKELV</sequence>